<feature type="transmembrane region" description="Helical" evidence="7">
    <location>
        <begin position="186"/>
        <end position="205"/>
    </location>
</feature>
<dbReference type="GO" id="GO:0005886">
    <property type="term" value="C:plasma membrane"/>
    <property type="evidence" value="ECO:0007669"/>
    <property type="project" value="UniProtKB-SubCell"/>
</dbReference>
<dbReference type="GO" id="GO:0055085">
    <property type="term" value="P:transmembrane transport"/>
    <property type="evidence" value="ECO:0007669"/>
    <property type="project" value="InterPro"/>
</dbReference>
<dbReference type="Pfam" id="PF19300">
    <property type="entry name" value="BPD_transp_1_N"/>
    <property type="match status" value="1"/>
</dbReference>
<evidence type="ECO:0000259" key="8">
    <source>
        <dbReference type="PROSITE" id="PS50928"/>
    </source>
</evidence>
<dbReference type="Proteomes" id="UP000078383">
    <property type="component" value="Unassembled WGS sequence"/>
</dbReference>
<keyword evidence="4 7" id="KW-0812">Transmembrane</keyword>
<dbReference type="EMBL" id="CZBX01000006">
    <property type="protein sequence ID" value="CUQ87223.1"/>
    <property type="molecule type" value="Genomic_DNA"/>
</dbReference>
<dbReference type="InterPro" id="IPR000515">
    <property type="entry name" value="MetI-like"/>
</dbReference>
<keyword evidence="3" id="KW-1003">Cell membrane</keyword>
<feature type="transmembrane region" description="Helical" evidence="7">
    <location>
        <begin position="147"/>
        <end position="166"/>
    </location>
</feature>
<evidence type="ECO:0000256" key="5">
    <source>
        <dbReference type="ARBA" id="ARBA00022989"/>
    </source>
</evidence>
<dbReference type="PROSITE" id="PS50928">
    <property type="entry name" value="ABC_TM1"/>
    <property type="match status" value="1"/>
</dbReference>
<dbReference type="OrthoDB" id="9769919at2"/>
<evidence type="ECO:0000313" key="10">
    <source>
        <dbReference type="Proteomes" id="UP000078383"/>
    </source>
</evidence>
<accession>A0A174ZIH7</accession>
<gene>
    <name evidence="9" type="primary">nikB</name>
    <name evidence="9" type="ORF">ERS852502_01512</name>
</gene>
<comment type="similarity">
    <text evidence="7">Belongs to the binding-protein-dependent transport system permease family.</text>
</comment>
<keyword evidence="5 7" id="KW-1133">Transmembrane helix</keyword>
<evidence type="ECO:0000256" key="2">
    <source>
        <dbReference type="ARBA" id="ARBA00022448"/>
    </source>
</evidence>
<evidence type="ECO:0000313" key="9">
    <source>
        <dbReference type="EMBL" id="CUQ87223.1"/>
    </source>
</evidence>
<comment type="subcellular location">
    <subcellularLocation>
        <location evidence="1 7">Cell membrane</location>
        <topology evidence="1 7">Multi-pass membrane protein</topology>
    </subcellularLocation>
</comment>
<dbReference type="InterPro" id="IPR045621">
    <property type="entry name" value="BPD_transp_1_N"/>
</dbReference>
<sequence length="328" mass="37248">MKKQWLRKIGLILLSVFVLSLLVFVMSRLAPGDPLVSYYGERAERMSVEEHEHAMERLGLNEPIPVQYVKWLGNAFQGDFGISYKYKQDVLTVIKGRLVNTLLLGGIGFILTFGLALLLGIFCVYYENQLPDRILRKVGTITSCIPEFWLSLILILIFSVNLKLLPGSGAYDFGQSANPLSRLTHLILPLTVVVLSHLWYYAYLIRNRLLEETRKDYVLLAKAKGMSRKRVLFFHCVKNIMPSFISLMAISLQHVIEGTYIVEMVFSYPGIGTLSFESAKYHDYNMLMVLCVFTGIFVIAGNVIGQSVSEWIDPRMKEIKMTGKADMV</sequence>
<reference evidence="9 10" key="1">
    <citation type="submission" date="2015-09" db="EMBL/GenBank/DDBJ databases">
        <authorList>
            <consortium name="Pathogen Informatics"/>
        </authorList>
    </citation>
    <scope>NUCLEOTIDE SEQUENCE [LARGE SCALE GENOMIC DNA]</scope>
    <source>
        <strain evidence="9 10">2789STDY5834889</strain>
    </source>
</reference>
<feature type="transmembrane region" description="Helical" evidence="7">
    <location>
        <begin position="232"/>
        <end position="256"/>
    </location>
</feature>
<dbReference type="InterPro" id="IPR035906">
    <property type="entry name" value="MetI-like_sf"/>
</dbReference>
<dbReference type="Pfam" id="PF00528">
    <property type="entry name" value="BPD_transp_1"/>
    <property type="match status" value="1"/>
</dbReference>
<dbReference type="AlphaFoldDB" id="A0A174ZIH7"/>
<dbReference type="PANTHER" id="PTHR30465:SF0">
    <property type="entry name" value="OLIGOPEPTIDE TRANSPORT SYSTEM PERMEASE PROTEIN APPB"/>
    <property type="match status" value="1"/>
</dbReference>
<proteinExistence type="inferred from homology"/>
<evidence type="ECO:0000256" key="6">
    <source>
        <dbReference type="ARBA" id="ARBA00023136"/>
    </source>
</evidence>
<evidence type="ECO:0000256" key="7">
    <source>
        <dbReference type="RuleBase" id="RU363032"/>
    </source>
</evidence>
<feature type="transmembrane region" description="Helical" evidence="7">
    <location>
        <begin position="284"/>
        <end position="305"/>
    </location>
</feature>
<name>A0A174ZIH7_9FIRM</name>
<feature type="transmembrane region" description="Helical" evidence="7">
    <location>
        <begin position="102"/>
        <end position="126"/>
    </location>
</feature>
<evidence type="ECO:0000256" key="3">
    <source>
        <dbReference type="ARBA" id="ARBA00022475"/>
    </source>
</evidence>
<keyword evidence="6 7" id="KW-0472">Membrane</keyword>
<organism evidence="9 10">
    <name type="scientific">[Ruminococcus] torques</name>
    <dbReference type="NCBI Taxonomy" id="33039"/>
    <lineage>
        <taxon>Bacteria</taxon>
        <taxon>Bacillati</taxon>
        <taxon>Bacillota</taxon>
        <taxon>Clostridia</taxon>
        <taxon>Lachnospirales</taxon>
        <taxon>Lachnospiraceae</taxon>
        <taxon>Mediterraneibacter</taxon>
    </lineage>
</organism>
<dbReference type="RefSeq" id="WP_055172229.1">
    <property type="nucleotide sequence ID" value="NZ_CZBX01000006.1"/>
</dbReference>
<keyword evidence="2 7" id="KW-0813">Transport</keyword>
<dbReference type="SUPFAM" id="SSF161098">
    <property type="entry name" value="MetI-like"/>
    <property type="match status" value="1"/>
</dbReference>
<dbReference type="CDD" id="cd06261">
    <property type="entry name" value="TM_PBP2"/>
    <property type="match status" value="1"/>
</dbReference>
<dbReference type="PANTHER" id="PTHR30465">
    <property type="entry name" value="INNER MEMBRANE ABC TRANSPORTER"/>
    <property type="match status" value="1"/>
</dbReference>
<feature type="domain" description="ABC transmembrane type-1" evidence="8">
    <location>
        <begin position="98"/>
        <end position="305"/>
    </location>
</feature>
<evidence type="ECO:0000256" key="1">
    <source>
        <dbReference type="ARBA" id="ARBA00004651"/>
    </source>
</evidence>
<evidence type="ECO:0000256" key="4">
    <source>
        <dbReference type="ARBA" id="ARBA00022692"/>
    </source>
</evidence>
<dbReference type="Gene3D" id="1.10.3720.10">
    <property type="entry name" value="MetI-like"/>
    <property type="match status" value="1"/>
</dbReference>
<protein>
    <submittedName>
        <fullName evidence="9">Nickel transport system permease protein nikB</fullName>
    </submittedName>
</protein>